<sequence length="61" mass="6084">MGDDPNGNVEKKLAIGARDDYGRRRGLAGGFSFGFGFGSSGSFGSFGSFGGSAAGQDGART</sequence>
<dbReference type="EMBL" id="BOVJ01000115">
    <property type="protein sequence ID" value="GIQ64978.1"/>
    <property type="molecule type" value="Genomic_DNA"/>
</dbReference>
<reference evidence="1 2" key="1">
    <citation type="submission" date="2021-04" db="EMBL/GenBank/DDBJ databases">
        <title>Draft genome sequence of Paenibacillus cisolokensis, LC2-13A.</title>
        <authorList>
            <person name="Uke A."/>
            <person name="Chhe C."/>
            <person name="Baramee S."/>
            <person name="Kosugi A."/>
        </authorList>
    </citation>
    <scope>NUCLEOTIDE SEQUENCE [LARGE SCALE GENOMIC DNA]</scope>
    <source>
        <strain evidence="1 2">LC2-13A</strain>
    </source>
</reference>
<comment type="caution">
    <text evidence="1">The sequence shown here is derived from an EMBL/GenBank/DDBJ whole genome shotgun (WGS) entry which is preliminary data.</text>
</comment>
<evidence type="ECO:0000313" key="1">
    <source>
        <dbReference type="EMBL" id="GIQ64978.1"/>
    </source>
</evidence>
<protein>
    <submittedName>
        <fullName evidence="1">Uncharacterized protein</fullName>
    </submittedName>
</protein>
<name>A0ABQ4N9T2_9BACL</name>
<organism evidence="1 2">
    <name type="scientific">Paenibacillus cisolokensis</name>
    <dbReference type="NCBI Taxonomy" id="1658519"/>
    <lineage>
        <taxon>Bacteria</taxon>
        <taxon>Bacillati</taxon>
        <taxon>Bacillota</taxon>
        <taxon>Bacilli</taxon>
        <taxon>Bacillales</taxon>
        <taxon>Paenibacillaceae</taxon>
        <taxon>Paenibacillus</taxon>
    </lineage>
</organism>
<evidence type="ECO:0000313" key="2">
    <source>
        <dbReference type="Proteomes" id="UP000680304"/>
    </source>
</evidence>
<keyword evidence="2" id="KW-1185">Reference proteome</keyword>
<dbReference type="Proteomes" id="UP000680304">
    <property type="component" value="Unassembled WGS sequence"/>
</dbReference>
<accession>A0ABQ4N9T2</accession>
<gene>
    <name evidence="1" type="ORF">PACILC2_35460</name>
</gene>
<proteinExistence type="predicted"/>